<sequence>MVARILWRTARLSEHLITGSVIAWSATLLNRQRAAWLPQAVRWWHARLLRALGVQVWVSGQLEPNCLLVANHISWLDIPVLGAQAEIYFLSKSEVRRWPLIGWFAELAGTRFIERGAYQAEAVIRQLGSDLEQGRTTMIFPEGTTTDGQKVRPFHPRLFTIAQTSARHIQPVAIRYRRLDDPAPDLTVPYIGDDSLLANLWRVICHPGLIAQVVFLDPIQPHAGETRRALAQRARASILAALSALDHPADGGTTMPADVGPLSFPSETQAA</sequence>
<dbReference type="Proteomes" id="UP000502699">
    <property type="component" value="Chromosome"/>
</dbReference>
<evidence type="ECO:0000256" key="2">
    <source>
        <dbReference type="ARBA" id="ARBA00022679"/>
    </source>
</evidence>
<evidence type="ECO:0000256" key="6">
    <source>
        <dbReference type="ARBA" id="ARBA00023136"/>
    </source>
</evidence>
<keyword evidence="2 10" id="KW-0808">Transferase</keyword>
<dbReference type="GO" id="GO:0016020">
    <property type="term" value="C:membrane"/>
    <property type="evidence" value="ECO:0007669"/>
    <property type="project" value="UniProtKB-SubCell"/>
</dbReference>
<dbReference type="SUPFAM" id="SSF69593">
    <property type="entry name" value="Glycerol-3-phosphate (1)-acyltransferase"/>
    <property type="match status" value="1"/>
</dbReference>
<evidence type="ECO:0000259" key="9">
    <source>
        <dbReference type="SMART" id="SM00563"/>
    </source>
</evidence>
<evidence type="ECO:0000256" key="8">
    <source>
        <dbReference type="SAM" id="MobiDB-lite"/>
    </source>
</evidence>
<proteinExistence type="predicted"/>
<keyword evidence="6" id="KW-0472">Membrane</keyword>
<dbReference type="AlphaFoldDB" id="A0A6G7VH82"/>
<evidence type="ECO:0000256" key="3">
    <source>
        <dbReference type="ARBA" id="ARBA00022692"/>
    </source>
</evidence>
<dbReference type="EMBL" id="CP048029">
    <property type="protein sequence ID" value="QIK39208.1"/>
    <property type="molecule type" value="Genomic_DNA"/>
</dbReference>
<evidence type="ECO:0000313" key="11">
    <source>
        <dbReference type="Proteomes" id="UP000502699"/>
    </source>
</evidence>
<evidence type="ECO:0000256" key="1">
    <source>
        <dbReference type="ARBA" id="ARBA00004370"/>
    </source>
</evidence>
<evidence type="ECO:0000313" key="10">
    <source>
        <dbReference type="EMBL" id="QIK39208.1"/>
    </source>
</evidence>
<dbReference type="CDD" id="cd07989">
    <property type="entry name" value="LPLAT_AGPAT-like"/>
    <property type="match status" value="1"/>
</dbReference>
<dbReference type="PANTHER" id="PTHR23063">
    <property type="entry name" value="PHOSPHOLIPID ACYLTRANSFERASE"/>
    <property type="match status" value="1"/>
</dbReference>
<gene>
    <name evidence="10" type="ORF">GWK36_10850</name>
</gene>
<keyword evidence="11" id="KW-1185">Reference proteome</keyword>
<dbReference type="Pfam" id="PF01553">
    <property type="entry name" value="Acyltransferase"/>
    <property type="match status" value="1"/>
</dbReference>
<dbReference type="KEGG" id="cjap:GWK36_10850"/>
<evidence type="ECO:0000256" key="4">
    <source>
        <dbReference type="ARBA" id="ARBA00022989"/>
    </source>
</evidence>
<dbReference type="SMART" id="SM00563">
    <property type="entry name" value="PlsC"/>
    <property type="match status" value="1"/>
</dbReference>
<reference evidence="11" key="1">
    <citation type="submission" date="2020-01" db="EMBL/GenBank/DDBJ databases">
        <title>Caldichromatium gen. nov., sp. nov., a thermophilic purple sulfur bacterium member of the family Chromatiaceae isolated from Nakabusa hot spring, Japan.</title>
        <authorList>
            <person name="Saini M.K."/>
            <person name="Hanada S."/>
            <person name="Tank M."/>
        </authorList>
    </citation>
    <scope>NUCLEOTIDE SEQUENCE [LARGE SCALE GENOMIC DNA]</scope>
    <source>
        <strain evidence="11">No.7</strain>
    </source>
</reference>
<feature type="region of interest" description="Disordered" evidence="8">
    <location>
        <begin position="249"/>
        <end position="271"/>
    </location>
</feature>
<dbReference type="InterPro" id="IPR002123">
    <property type="entry name" value="Plipid/glycerol_acylTrfase"/>
</dbReference>
<name>A0A6G7VH82_9GAMM</name>
<accession>A0A6G7VH82</accession>
<keyword evidence="7 10" id="KW-0012">Acyltransferase</keyword>
<dbReference type="GO" id="GO:0006629">
    <property type="term" value="P:lipid metabolic process"/>
    <property type="evidence" value="ECO:0007669"/>
    <property type="project" value="UniProtKB-KW"/>
</dbReference>
<protein>
    <submittedName>
        <fullName evidence="10">1-acyl-sn-glycerol-3-phosphate acyltransferase</fullName>
    </submittedName>
</protein>
<keyword evidence="4" id="KW-1133">Transmembrane helix</keyword>
<keyword evidence="5" id="KW-0443">Lipid metabolism</keyword>
<evidence type="ECO:0000256" key="7">
    <source>
        <dbReference type="ARBA" id="ARBA00023315"/>
    </source>
</evidence>
<keyword evidence="3" id="KW-0812">Transmembrane</keyword>
<dbReference type="PANTHER" id="PTHR23063:SF52">
    <property type="entry name" value="LYSOPHOSPHATIDYLCHOLINE ACYLTRANSFERASE"/>
    <property type="match status" value="1"/>
</dbReference>
<dbReference type="GO" id="GO:0016746">
    <property type="term" value="F:acyltransferase activity"/>
    <property type="evidence" value="ECO:0007669"/>
    <property type="project" value="UniProtKB-KW"/>
</dbReference>
<feature type="domain" description="Phospholipid/glycerol acyltransferase" evidence="9">
    <location>
        <begin position="66"/>
        <end position="177"/>
    </location>
</feature>
<organism evidence="10 11">
    <name type="scientific">Caldichromatium japonicum</name>
    <dbReference type="NCBI Taxonomy" id="2699430"/>
    <lineage>
        <taxon>Bacteria</taxon>
        <taxon>Pseudomonadati</taxon>
        <taxon>Pseudomonadota</taxon>
        <taxon>Gammaproteobacteria</taxon>
        <taxon>Chromatiales</taxon>
        <taxon>Chromatiaceae</taxon>
        <taxon>Caldichromatium</taxon>
    </lineage>
</organism>
<comment type="subcellular location">
    <subcellularLocation>
        <location evidence="1">Membrane</location>
    </subcellularLocation>
</comment>
<evidence type="ECO:0000256" key="5">
    <source>
        <dbReference type="ARBA" id="ARBA00023098"/>
    </source>
</evidence>